<dbReference type="GO" id="GO:0004733">
    <property type="term" value="F:pyridoxamine phosphate oxidase activity"/>
    <property type="evidence" value="ECO:0007669"/>
    <property type="project" value="UniProtKB-EC"/>
</dbReference>
<dbReference type="AlphaFoldDB" id="A0A6J4RNT7"/>
<gene>
    <name evidence="2" type="ORF">AVDCRST_MAG13-991</name>
</gene>
<feature type="compositionally biased region" description="Low complexity" evidence="1">
    <location>
        <begin position="145"/>
        <end position="156"/>
    </location>
</feature>
<feature type="compositionally biased region" description="Basic residues" evidence="1">
    <location>
        <begin position="1"/>
        <end position="10"/>
    </location>
</feature>
<feature type="non-terminal residue" evidence="2">
    <location>
        <position position="222"/>
    </location>
</feature>
<proteinExistence type="predicted"/>
<dbReference type="EC" id="1.4.3.5" evidence="2"/>
<name>A0A6J4RNT7_9ACTN</name>
<protein>
    <submittedName>
        <fullName evidence="2">Pyridoxamine 5'-phosphate oxidase</fullName>
        <ecNumber evidence="2">1.4.3.5</ecNumber>
    </submittedName>
</protein>
<evidence type="ECO:0000256" key="1">
    <source>
        <dbReference type="SAM" id="MobiDB-lite"/>
    </source>
</evidence>
<evidence type="ECO:0000313" key="2">
    <source>
        <dbReference type="EMBL" id="CAA9478160.1"/>
    </source>
</evidence>
<organism evidence="2">
    <name type="scientific">uncultured Solirubrobacteraceae bacterium</name>
    <dbReference type="NCBI Taxonomy" id="1162706"/>
    <lineage>
        <taxon>Bacteria</taxon>
        <taxon>Bacillati</taxon>
        <taxon>Actinomycetota</taxon>
        <taxon>Thermoleophilia</taxon>
        <taxon>Solirubrobacterales</taxon>
        <taxon>Solirubrobacteraceae</taxon>
        <taxon>environmental samples</taxon>
    </lineage>
</organism>
<reference evidence="2" key="1">
    <citation type="submission" date="2020-02" db="EMBL/GenBank/DDBJ databases">
        <authorList>
            <person name="Meier V. D."/>
        </authorList>
    </citation>
    <scope>NUCLEOTIDE SEQUENCE</scope>
    <source>
        <strain evidence="2">AVDCRST_MAG13</strain>
    </source>
</reference>
<accession>A0A6J4RNT7</accession>
<sequence length="222" mass="22828">GLRSGRHRRARGADAPLLRAGRPGGGGPGADVARAARALAGRRRGGRPGRAQRDGAGHRGPRGPPERPDGPAQGPGSARAGALHEPRVAQGARGARHGARRRRLPVDRAPAPGRRARDAGGGRPRRGRRLLRLPPARLPPRGDRLPAGPGHPVAGGARRGPRRPRGPVPARERGAPAGRVGRPAPGARDRGVLAGAPGPPARPAALPPARRRGLGRRAPRAV</sequence>
<feature type="compositionally biased region" description="Pro residues" evidence="1">
    <location>
        <begin position="197"/>
        <end position="206"/>
    </location>
</feature>
<feature type="compositionally biased region" description="Low complexity" evidence="1">
    <location>
        <begin position="30"/>
        <end position="39"/>
    </location>
</feature>
<feature type="compositionally biased region" description="Basic residues" evidence="1">
    <location>
        <begin position="94"/>
        <end position="103"/>
    </location>
</feature>
<feature type="non-terminal residue" evidence="2">
    <location>
        <position position="1"/>
    </location>
</feature>
<feature type="compositionally biased region" description="Basic residues" evidence="1">
    <location>
        <begin position="209"/>
        <end position="222"/>
    </location>
</feature>
<feature type="compositionally biased region" description="Low complexity" evidence="1">
    <location>
        <begin position="175"/>
        <end position="196"/>
    </location>
</feature>
<keyword evidence="2" id="KW-0560">Oxidoreductase</keyword>
<feature type="region of interest" description="Disordered" evidence="1">
    <location>
        <begin position="1"/>
        <end position="222"/>
    </location>
</feature>
<dbReference type="EMBL" id="CADCVO010000150">
    <property type="protein sequence ID" value="CAA9478160.1"/>
    <property type="molecule type" value="Genomic_DNA"/>
</dbReference>